<organism evidence="1 2">
    <name type="scientific">Bonamia ostreae</name>
    <dbReference type="NCBI Taxonomy" id="126728"/>
    <lineage>
        <taxon>Eukaryota</taxon>
        <taxon>Sar</taxon>
        <taxon>Rhizaria</taxon>
        <taxon>Endomyxa</taxon>
        <taxon>Ascetosporea</taxon>
        <taxon>Haplosporida</taxon>
        <taxon>Bonamia</taxon>
    </lineage>
</organism>
<dbReference type="Proteomes" id="UP001439008">
    <property type="component" value="Unassembled WGS sequence"/>
</dbReference>
<proteinExistence type="predicted"/>
<accession>A0ABV2AFC9</accession>
<reference evidence="1 2" key="1">
    <citation type="journal article" date="2024" name="BMC Biol.">
        <title>Comparative genomics of Ascetosporea gives new insight into the evolutionary basis for animal parasitism in Rhizaria.</title>
        <authorList>
            <person name="Hiltunen Thoren M."/>
            <person name="Onut-Brannstrom I."/>
            <person name="Alfjorden A."/>
            <person name="Peckova H."/>
            <person name="Swords F."/>
            <person name="Hooper C."/>
            <person name="Holzer A.S."/>
            <person name="Bass D."/>
            <person name="Burki F."/>
        </authorList>
    </citation>
    <scope>NUCLEOTIDE SEQUENCE [LARGE SCALE GENOMIC DNA]</scope>
    <source>
        <strain evidence="1">20-A016</strain>
    </source>
</reference>
<evidence type="ECO:0000313" key="2">
    <source>
        <dbReference type="Proteomes" id="UP001439008"/>
    </source>
</evidence>
<dbReference type="EMBL" id="JBDODL010000049">
    <property type="protein sequence ID" value="MES1918373.1"/>
    <property type="molecule type" value="Genomic_DNA"/>
</dbReference>
<sequence length="168" mass="19184">MILILLFHNFVTSEIENCTCNLKSIELVERINKFRTDKTLAKLLLSTQSCFLSQKFLNFGFTPQNKNCFDEPAEFFLSDSSDVERVIANLQNDDCFKYIFTDDKSVKDYKYVGAHCSDDKSLIIFSVDESDKIFCNDASVDPNTDSGTITSRNSFSCILLMDLLLIMM</sequence>
<keyword evidence="2" id="KW-1185">Reference proteome</keyword>
<name>A0ABV2AFC9_9EUKA</name>
<protein>
    <submittedName>
        <fullName evidence="1">Uncharacterized protein</fullName>
    </submittedName>
</protein>
<comment type="caution">
    <text evidence="1">The sequence shown here is derived from an EMBL/GenBank/DDBJ whole genome shotgun (WGS) entry which is preliminary data.</text>
</comment>
<gene>
    <name evidence="1" type="ORF">MHBO_000345</name>
</gene>
<evidence type="ECO:0000313" key="1">
    <source>
        <dbReference type="EMBL" id="MES1918373.1"/>
    </source>
</evidence>